<comment type="caution">
    <text evidence="3">The sequence shown here is derived from an EMBL/GenBank/DDBJ whole genome shotgun (WGS) entry which is preliminary data.</text>
</comment>
<name>A0A1Q9C6H9_SYMMI</name>
<dbReference type="Gene3D" id="4.10.60.10">
    <property type="entry name" value="Zinc finger, CCHC-type"/>
    <property type="match status" value="1"/>
</dbReference>
<dbReference type="GO" id="GO:0003676">
    <property type="term" value="F:nucleic acid binding"/>
    <property type="evidence" value="ECO:0007669"/>
    <property type="project" value="InterPro"/>
</dbReference>
<evidence type="ECO:0000313" key="3">
    <source>
        <dbReference type="EMBL" id="OLP78533.1"/>
    </source>
</evidence>
<gene>
    <name evidence="3" type="ORF">AK812_SmicGene41284</name>
</gene>
<keyword evidence="1" id="KW-0863">Zinc-finger</keyword>
<dbReference type="InterPro" id="IPR036875">
    <property type="entry name" value="Znf_CCHC_sf"/>
</dbReference>
<organism evidence="3 4">
    <name type="scientific">Symbiodinium microadriaticum</name>
    <name type="common">Dinoflagellate</name>
    <name type="synonym">Zooxanthella microadriatica</name>
    <dbReference type="NCBI Taxonomy" id="2951"/>
    <lineage>
        <taxon>Eukaryota</taxon>
        <taxon>Sar</taxon>
        <taxon>Alveolata</taxon>
        <taxon>Dinophyceae</taxon>
        <taxon>Suessiales</taxon>
        <taxon>Symbiodiniaceae</taxon>
        <taxon>Symbiodinium</taxon>
    </lineage>
</organism>
<dbReference type="AlphaFoldDB" id="A0A1Q9C6H9"/>
<accession>A0A1Q9C6H9</accession>
<protein>
    <recommendedName>
        <fullName evidence="2">CCHC-type domain-containing protein</fullName>
    </recommendedName>
</protein>
<dbReference type="SUPFAM" id="SSF57756">
    <property type="entry name" value="Retrovirus zinc finger-like domains"/>
    <property type="match status" value="1"/>
</dbReference>
<dbReference type="EMBL" id="LSRX01001599">
    <property type="protein sequence ID" value="OLP78533.1"/>
    <property type="molecule type" value="Genomic_DNA"/>
</dbReference>
<dbReference type="GO" id="GO:0008270">
    <property type="term" value="F:zinc ion binding"/>
    <property type="evidence" value="ECO:0007669"/>
    <property type="project" value="UniProtKB-KW"/>
</dbReference>
<sequence>MNADTVWRQGLNQSSCQAVPSYTLLQGYRWAPEQALQANSPDLVVLTPGGRKKCVAMSSLHRLLEATSSVRTSWPEDVWRGLWTEEQNLAMLWSRILSQMSLLVWATITKLRLPVEDRHIRVGHSLSFFKEEAAQIDEAVLDALESIDDREKDVSAKLQAIQGWDFTYAKSTEHCRLHRHVPLEHEEASLERGQRYLLVAFSFGSGPVAHGGEARAAPFKMRIFSSQPLRVRTLEPEHCPQLAAAALTGLHAACLSLTAVPGRRFRRLVRPLATGLCLFQVTGEGAVLLLLANATGSDMTVKITSEVKVMTARCGEGLLAAAPGSEQDKSSEVTCFNCGKPGHIARDCTAPRQRGIRPQWRYPAKWRRVMTVCRLPSDSQRIAMALIGNGMQAEMGGVEGVGFSPLI</sequence>
<evidence type="ECO:0000259" key="2">
    <source>
        <dbReference type="PROSITE" id="PS50158"/>
    </source>
</evidence>
<keyword evidence="1" id="KW-0479">Metal-binding</keyword>
<keyword evidence="4" id="KW-1185">Reference proteome</keyword>
<evidence type="ECO:0000313" key="4">
    <source>
        <dbReference type="Proteomes" id="UP000186817"/>
    </source>
</evidence>
<dbReference type="InterPro" id="IPR001878">
    <property type="entry name" value="Znf_CCHC"/>
</dbReference>
<evidence type="ECO:0000256" key="1">
    <source>
        <dbReference type="PROSITE-ProRule" id="PRU00047"/>
    </source>
</evidence>
<dbReference type="OrthoDB" id="5870588at2759"/>
<proteinExistence type="predicted"/>
<reference evidence="3 4" key="1">
    <citation type="submission" date="2016-02" db="EMBL/GenBank/DDBJ databases">
        <title>Genome analysis of coral dinoflagellate symbionts highlights evolutionary adaptations to a symbiotic lifestyle.</title>
        <authorList>
            <person name="Aranda M."/>
            <person name="Li Y."/>
            <person name="Liew Y.J."/>
            <person name="Baumgarten S."/>
            <person name="Simakov O."/>
            <person name="Wilson M."/>
            <person name="Piel J."/>
            <person name="Ashoor H."/>
            <person name="Bougouffa S."/>
            <person name="Bajic V.B."/>
            <person name="Ryu T."/>
            <person name="Ravasi T."/>
            <person name="Bayer T."/>
            <person name="Micklem G."/>
            <person name="Kim H."/>
            <person name="Bhak J."/>
            <person name="Lajeunesse T.C."/>
            <person name="Voolstra C.R."/>
        </authorList>
    </citation>
    <scope>NUCLEOTIDE SEQUENCE [LARGE SCALE GENOMIC DNA]</scope>
    <source>
        <strain evidence="3 4">CCMP2467</strain>
    </source>
</reference>
<dbReference type="Proteomes" id="UP000186817">
    <property type="component" value="Unassembled WGS sequence"/>
</dbReference>
<keyword evidence="1" id="KW-0862">Zinc</keyword>
<dbReference type="Pfam" id="PF00098">
    <property type="entry name" value="zf-CCHC"/>
    <property type="match status" value="1"/>
</dbReference>
<dbReference type="SMART" id="SM00343">
    <property type="entry name" value="ZnF_C2HC"/>
    <property type="match status" value="1"/>
</dbReference>
<feature type="domain" description="CCHC-type" evidence="2">
    <location>
        <begin position="335"/>
        <end position="348"/>
    </location>
</feature>
<dbReference type="PROSITE" id="PS50158">
    <property type="entry name" value="ZF_CCHC"/>
    <property type="match status" value="1"/>
</dbReference>